<comment type="caution">
    <text evidence="2">The sequence shown here is derived from an EMBL/GenBank/DDBJ whole genome shotgun (WGS) entry which is preliminary data.</text>
</comment>
<dbReference type="Proteomes" id="UP000237000">
    <property type="component" value="Unassembled WGS sequence"/>
</dbReference>
<evidence type="ECO:0000313" key="3">
    <source>
        <dbReference type="Proteomes" id="UP000237000"/>
    </source>
</evidence>
<gene>
    <name evidence="2" type="ORF">TorRG33x02_185020</name>
</gene>
<feature type="signal peptide" evidence="1">
    <location>
        <begin position="1"/>
        <end position="24"/>
    </location>
</feature>
<sequence>MELALGFAFLSLLSLSTLTAPAPANNSTSCLMDLNFLTRSNRLELDSLPEFQTASSISGDGEAQINYTKVPYSPSTTSLWPNTSRRLFNSSSPISKPPFLSLDDFRSKLSSFSASISQIVLGVFLDIQDSKSLDF</sequence>
<proteinExistence type="predicted"/>
<organism evidence="2 3">
    <name type="scientific">Trema orientale</name>
    <name type="common">Charcoal tree</name>
    <name type="synonym">Celtis orientalis</name>
    <dbReference type="NCBI Taxonomy" id="63057"/>
    <lineage>
        <taxon>Eukaryota</taxon>
        <taxon>Viridiplantae</taxon>
        <taxon>Streptophyta</taxon>
        <taxon>Embryophyta</taxon>
        <taxon>Tracheophyta</taxon>
        <taxon>Spermatophyta</taxon>
        <taxon>Magnoliopsida</taxon>
        <taxon>eudicotyledons</taxon>
        <taxon>Gunneridae</taxon>
        <taxon>Pentapetalae</taxon>
        <taxon>rosids</taxon>
        <taxon>fabids</taxon>
        <taxon>Rosales</taxon>
        <taxon>Cannabaceae</taxon>
        <taxon>Trema</taxon>
    </lineage>
</organism>
<feature type="chain" id="PRO_5015146308" evidence="1">
    <location>
        <begin position="25"/>
        <end position="135"/>
    </location>
</feature>
<evidence type="ECO:0000256" key="1">
    <source>
        <dbReference type="SAM" id="SignalP"/>
    </source>
</evidence>
<keyword evidence="3" id="KW-1185">Reference proteome</keyword>
<dbReference type="AlphaFoldDB" id="A0A2P5EJC1"/>
<reference evidence="3" key="1">
    <citation type="submission" date="2016-06" db="EMBL/GenBank/DDBJ databases">
        <title>Parallel loss of symbiosis genes in relatives of nitrogen-fixing non-legume Parasponia.</title>
        <authorList>
            <person name="Van Velzen R."/>
            <person name="Holmer R."/>
            <person name="Bu F."/>
            <person name="Rutten L."/>
            <person name="Van Zeijl A."/>
            <person name="Liu W."/>
            <person name="Santuari L."/>
            <person name="Cao Q."/>
            <person name="Sharma T."/>
            <person name="Shen D."/>
            <person name="Roswanjaya Y."/>
            <person name="Wardhani T."/>
            <person name="Kalhor M.S."/>
            <person name="Jansen J."/>
            <person name="Van den Hoogen J."/>
            <person name="Gungor B."/>
            <person name="Hartog M."/>
            <person name="Hontelez J."/>
            <person name="Verver J."/>
            <person name="Yang W.-C."/>
            <person name="Schijlen E."/>
            <person name="Repin R."/>
            <person name="Schilthuizen M."/>
            <person name="Schranz E."/>
            <person name="Heidstra R."/>
            <person name="Miyata K."/>
            <person name="Fedorova E."/>
            <person name="Kohlen W."/>
            <person name="Bisseling T."/>
            <person name="Smit S."/>
            <person name="Geurts R."/>
        </authorList>
    </citation>
    <scope>NUCLEOTIDE SEQUENCE [LARGE SCALE GENOMIC DNA]</scope>
    <source>
        <strain evidence="3">cv. RG33-2</strain>
    </source>
</reference>
<dbReference type="OrthoDB" id="10518778at2759"/>
<dbReference type="EMBL" id="JXTC01000144">
    <property type="protein sequence ID" value="PON85646.1"/>
    <property type="molecule type" value="Genomic_DNA"/>
</dbReference>
<accession>A0A2P5EJC1</accession>
<protein>
    <submittedName>
        <fullName evidence="2">Uncharacterized protein</fullName>
    </submittedName>
</protein>
<evidence type="ECO:0000313" key="2">
    <source>
        <dbReference type="EMBL" id="PON85646.1"/>
    </source>
</evidence>
<dbReference type="InParanoid" id="A0A2P5EJC1"/>
<keyword evidence="1" id="KW-0732">Signal</keyword>
<name>A0A2P5EJC1_TREOI</name>